<name>D5G6U5_TUBMM</name>
<keyword evidence="2" id="KW-1185">Reference proteome</keyword>
<dbReference type="InParanoid" id="D5G6U5"/>
<dbReference type="RefSeq" id="XP_002836081.1">
    <property type="nucleotide sequence ID" value="XM_002836035.1"/>
</dbReference>
<dbReference type="KEGG" id="tml:GSTUM_00002274001"/>
<dbReference type="Proteomes" id="UP000006911">
    <property type="component" value="Unassembled WGS sequence"/>
</dbReference>
<dbReference type="AlphaFoldDB" id="D5G6U5"/>
<accession>D5G6U5</accession>
<gene>
    <name evidence="1" type="ORF">GSTUM_00002274001</name>
</gene>
<organism evidence="1 2">
    <name type="scientific">Tuber melanosporum (strain Mel28)</name>
    <name type="common">Perigord black truffle</name>
    <dbReference type="NCBI Taxonomy" id="656061"/>
    <lineage>
        <taxon>Eukaryota</taxon>
        <taxon>Fungi</taxon>
        <taxon>Dikarya</taxon>
        <taxon>Ascomycota</taxon>
        <taxon>Pezizomycotina</taxon>
        <taxon>Pezizomycetes</taxon>
        <taxon>Pezizales</taxon>
        <taxon>Tuberaceae</taxon>
        <taxon>Tuber</taxon>
    </lineage>
</organism>
<dbReference type="EMBL" id="FN430016">
    <property type="protein sequence ID" value="CAZ80238.1"/>
    <property type="molecule type" value="Genomic_DNA"/>
</dbReference>
<dbReference type="HOGENOM" id="CLU_2689590_0_0_1"/>
<protein>
    <submittedName>
        <fullName evidence="1">(Perigord truffle) hypothetical protein</fullName>
    </submittedName>
</protein>
<evidence type="ECO:0000313" key="1">
    <source>
        <dbReference type="EMBL" id="CAZ80238.1"/>
    </source>
</evidence>
<proteinExistence type="predicted"/>
<dbReference type="GeneID" id="9182463"/>
<reference evidence="1 2" key="1">
    <citation type="journal article" date="2010" name="Nature">
        <title>Perigord black truffle genome uncovers evolutionary origins and mechanisms of symbiosis.</title>
        <authorList>
            <person name="Martin F."/>
            <person name="Kohler A."/>
            <person name="Murat C."/>
            <person name="Balestrini R."/>
            <person name="Coutinho P.M."/>
            <person name="Jaillon O."/>
            <person name="Montanini B."/>
            <person name="Morin E."/>
            <person name="Noel B."/>
            <person name="Percudani R."/>
            <person name="Porcel B."/>
            <person name="Rubini A."/>
            <person name="Amicucci A."/>
            <person name="Amselem J."/>
            <person name="Anthouard V."/>
            <person name="Arcioni S."/>
            <person name="Artiguenave F."/>
            <person name="Aury J.M."/>
            <person name="Ballario P."/>
            <person name="Bolchi A."/>
            <person name="Brenna A."/>
            <person name="Brun A."/>
            <person name="Buee M."/>
            <person name="Cantarel B."/>
            <person name="Chevalier G."/>
            <person name="Couloux A."/>
            <person name="Da Silva C."/>
            <person name="Denoeud F."/>
            <person name="Duplessis S."/>
            <person name="Ghignone S."/>
            <person name="Hilselberger B."/>
            <person name="Iotti M."/>
            <person name="Marcais B."/>
            <person name="Mello A."/>
            <person name="Miranda M."/>
            <person name="Pacioni G."/>
            <person name="Quesneville H."/>
            <person name="Riccioni C."/>
            <person name="Ruotolo R."/>
            <person name="Splivallo R."/>
            <person name="Stocchi V."/>
            <person name="Tisserant E."/>
            <person name="Viscomi A.R."/>
            <person name="Zambonelli A."/>
            <person name="Zampieri E."/>
            <person name="Henrissat B."/>
            <person name="Lebrun M.H."/>
            <person name="Paolocci F."/>
            <person name="Bonfante P."/>
            <person name="Ottonello S."/>
            <person name="Wincker P."/>
        </authorList>
    </citation>
    <scope>NUCLEOTIDE SEQUENCE [LARGE SCALE GENOMIC DNA]</scope>
    <source>
        <strain evidence="1 2">Mel28</strain>
    </source>
</reference>
<sequence length="74" mass="8326">MYNVAHHQLSIYRFCSSNVAGNGSHDRSSYLKFLSSLGKGRQWQACRNNILEYPHAPALLHFYLFGTIGIPALS</sequence>
<evidence type="ECO:0000313" key="2">
    <source>
        <dbReference type="Proteomes" id="UP000006911"/>
    </source>
</evidence>